<dbReference type="RefSeq" id="WP_273687865.1">
    <property type="nucleotide sequence ID" value="NZ_CP117411.1"/>
</dbReference>
<sequence length="335" mass="34571">MRLNLRSRPLRFIIGTLAGWGGLRAALLVPWVAEEAPVEAVRQTVRVAPPAAVAAPLPPFTPYLRPTILETARRSDEAPPGVDRDLQFVLLAAQSGGRDMPREGLYLTPADIAAAEAMPYVPLPPDAPVAPLRATSRWTGSAWAYVRQGSGPRALASGGQLGGSQAGVRIAYRLGARIVAAGRLSAALGVPGREAALGIDWLLAGNAARLSAERRFALDAGGRDAWAAYLAGGFYGEGKGLVMDGYGQAGVVGANRRDLFADGAVRVVRPVSKGAALGGGVWGAAQPGVSRLDIGPRAALRLPGGAGVLAVEQRFKVAGDARPGSGVALTLAKDF</sequence>
<dbReference type="Proteomes" id="UP001220395">
    <property type="component" value="Chromosome"/>
</dbReference>
<keyword evidence="2" id="KW-1185">Reference proteome</keyword>
<gene>
    <name evidence="1" type="ORF">PQ455_18420</name>
</gene>
<organism evidence="1 2">
    <name type="scientific">Sphingomonas naphthae</name>
    <dbReference type="NCBI Taxonomy" id="1813468"/>
    <lineage>
        <taxon>Bacteria</taxon>
        <taxon>Pseudomonadati</taxon>
        <taxon>Pseudomonadota</taxon>
        <taxon>Alphaproteobacteria</taxon>
        <taxon>Sphingomonadales</taxon>
        <taxon>Sphingomonadaceae</taxon>
        <taxon>Sphingomonas</taxon>
    </lineage>
</organism>
<accession>A0ABY7TMD2</accession>
<evidence type="ECO:0000313" key="2">
    <source>
        <dbReference type="Proteomes" id="UP001220395"/>
    </source>
</evidence>
<protein>
    <recommendedName>
        <fullName evidence="3">DUF2219 family protein</fullName>
    </recommendedName>
</protein>
<evidence type="ECO:0000313" key="1">
    <source>
        <dbReference type="EMBL" id="WCT73555.1"/>
    </source>
</evidence>
<name>A0ABY7TMD2_9SPHN</name>
<dbReference type="EMBL" id="CP117411">
    <property type="protein sequence ID" value="WCT73555.1"/>
    <property type="molecule type" value="Genomic_DNA"/>
</dbReference>
<evidence type="ECO:0008006" key="3">
    <source>
        <dbReference type="Google" id="ProtNLM"/>
    </source>
</evidence>
<reference evidence="1 2" key="1">
    <citation type="submission" date="2023-02" db="EMBL/GenBank/DDBJ databases">
        <title>Genome sequence of Sphingomonas naphthae.</title>
        <authorList>
            <person name="Kim S."/>
            <person name="Heo J."/>
            <person name="Kwon S.-W."/>
        </authorList>
    </citation>
    <scope>NUCLEOTIDE SEQUENCE [LARGE SCALE GENOMIC DNA]</scope>
    <source>
        <strain evidence="1 2">KACC 18716</strain>
    </source>
</reference>
<proteinExistence type="predicted"/>